<evidence type="ECO:0000256" key="1">
    <source>
        <dbReference type="SAM" id="Phobius"/>
    </source>
</evidence>
<feature type="transmembrane region" description="Helical" evidence="1">
    <location>
        <begin position="96"/>
        <end position="115"/>
    </location>
</feature>
<keyword evidence="1" id="KW-0812">Transmembrane</keyword>
<keyword evidence="1" id="KW-0472">Membrane</keyword>
<protein>
    <submittedName>
        <fullName evidence="2">Uncharacterized protein</fullName>
    </submittedName>
</protein>
<accession>A0A1I2I3M6</accession>
<name>A0A1I2I3M6_9BACT</name>
<dbReference type="EMBL" id="FOLQ01000055">
    <property type="protein sequence ID" value="SFF36210.1"/>
    <property type="molecule type" value="Genomic_DNA"/>
</dbReference>
<keyword evidence="1" id="KW-1133">Transmembrane helix</keyword>
<organism evidence="2 3">
    <name type="scientific">Spirosoma endophyticum</name>
    <dbReference type="NCBI Taxonomy" id="662367"/>
    <lineage>
        <taxon>Bacteria</taxon>
        <taxon>Pseudomonadati</taxon>
        <taxon>Bacteroidota</taxon>
        <taxon>Cytophagia</taxon>
        <taxon>Cytophagales</taxon>
        <taxon>Cytophagaceae</taxon>
        <taxon>Spirosoma</taxon>
    </lineage>
</organism>
<feature type="transmembrane region" description="Helical" evidence="1">
    <location>
        <begin position="69"/>
        <end position="90"/>
    </location>
</feature>
<dbReference type="Proteomes" id="UP000198598">
    <property type="component" value="Unassembled WGS sequence"/>
</dbReference>
<evidence type="ECO:0000313" key="2">
    <source>
        <dbReference type="EMBL" id="SFF36210.1"/>
    </source>
</evidence>
<sequence>NIWGVLHGITDIGFGIAIVLFSKGTIGGFVDILGFWAMMYAFLQAVQAMYAFMGARGVRGAAGISSSSFVHFANVLAAGGLTFTLLLLPAGFTDSMGFIGVFPIILGILIVVLTTQMRTQATASL</sequence>
<gene>
    <name evidence="2" type="ORF">SAMN05216167_1551</name>
</gene>
<dbReference type="OrthoDB" id="956656at2"/>
<proteinExistence type="predicted"/>
<evidence type="ECO:0000313" key="3">
    <source>
        <dbReference type="Proteomes" id="UP000198598"/>
    </source>
</evidence>
<feature type="non-terminal residue" evidence="2">
    <location>
        <position position="1"/>
    </location>
</feature>
<dbReference type="RefSeq" id="WP_093835312.1">
    <property type="nucleotide sequence ID" value="NZ_FOLQ01000055.1"/>
</dbReference>
<keyword evidence="3" id="KW-1185">Reference proteome</keyword>
<feature type="transmembrane region" description="Helical" evidence="1">
    <location>
        <begin position="36"/>
        <end position="57"/>
    </location>
</feature>
<reference evidence="2 3" key="1">
    <citation type="submission" date="2016-10" db="EMBL/GenBank/DDBJ databases">
        <authorList>
            <person name="de Groot N.N."/>
        </authorList>
    </citation>
    <scope>NUCLEOTIDE SEQUENCE [LARGE SCALE GENOMIC DNA]</scope>
    <source>
        <strain evidence="2 3">DSM 26130</strain>
    </source>
</reference>
<dbReference type="AlphaFoldDB" id="A0A1I2I3M6"/>